<evidence type="ECO:0000313" key="2">
    <source>
        <dbReference type="Proteomes" id="UP000265768"/>
    </source>
</evidence>
<organism evidence="1 2">
    <name type="scientific">Bailinhaonella thermotolerans</name>
    <dbReference type="NCBI Taxonomy" id="1070861"/>
    <lineage>
        <taxon>Bacteria</taxon>
        <taxon>Bacillati</taxon>
        <taxon>Actinomycetota</taxon>
        <taxon>Actinomycetes</taxon>
        <taxon>Streptosporangiales</taxon>
        <taxon>Streptosporangiaceae</taxon>
        <taxon>Bailinhaonella</taxon>
    </lineage>
</organism>
<reference evidence="1 2" key="1">
    <citation type="submission" date="2018-09" db="EMBL/GenBank/DDBJ databases">
        <title>YIM 75507 draft genome.</title>
        <authorList>
            <person name="Tang S."/>
            <person name="Feng Y."/>
        </authorList>
    </citation>
    <scope>NUCLEOTIDE SEQUENCE [LARGE SCALE GENOMIC DNA]</scope>
    <source>
        <strain evidence="1 2">YIM 75507</strain>
    </source>
</reference>
<evidence type="ECO:0000313" key="1">
    <source>
        <dbReference type="EMBL" id="RJL32077.1"/>
    </source>
</evidence>
<sequence length="184" mass="19802">MENPGDGYGWLLEEFTDDSDFTVLIVRFVRGLAPEEALRRLGAADPRYGGVAQQDEGFIVAFAADGGCVLFENAFFALDDVEMTRRLSPGTTTARVSAVSADWDFSYAADGEVIVFFDPAYPGDREGADPDAIADAMSAVGMVPTSEDEPDEDAIPKALILAEHVTGVHLTPAHLDKPAWLAEF</sequence>
<proteinExistence type="predicted"/>
<dbReference type="Pfam" id="PF20062">
    <property type="entry name" value="DUF6461"/>
    <property type="match status" value="1"/>
</dbReference>
<name>A0A3A4B243_9ACTN</name>
<comment type="caution">
    <text evidence="1">The sequence shown here is derived from an EMBL/GenBank/DDBJ whole genome shotgun (WGS) entry which is preliminary data.</text>
</comment>
<accession>A0A3A4B243</accession>
<dbReference type="OrthoDB" id="4460129at2"/>
<dbReference type="RefSeq" id="WP_119927395.1">
    <property type="nucleotide sequence ID" value="NZ_QZEY01000005.1"/>
</dbReference>
<protein>
    <submittedName>
        <fullName evidence="1">Uncharacterized protein</fullName>
    </submittedName>
</protein>
<dbReference type="EMBL" id="QZEY01000005">
    <property type="protein sequence ID" value="RJL32077.1"/>
    <property type="molecule type" value="Genomic_DNA"/>
</dbReference>
<dbReference type="Proteomes" id="UP000265768">
    <property type="component" value="Unassembled WGS sequence"/>
</dbReference>
<gene>
    <name evidence="1" type="ORF">D5H75_16765</name>
</gene>
<keyword evidence="2" id="KW-1185">Reference proteome</keyword>
<dbReference type="AlphaFoldDB" id="A0A3A4B243"/>
<dbReference type="InterPro" id="IPR045592">
    <property type="entry name" value="DUF6461"/>
</dbReference>